<feature type="region of interest" description="Disordered" evidence="10">
    <location>
        <begin position="181"/>
        <end position="205"/>
    </location>
</feature>
<dbReference type="Gene3D" id="1.10.565.10">
    <property type="entry name" value="Retinoid X Receptor"/>
    <property type="match status" value="1"/>
</dbReference>
<dbReference type="PROSITE" id="PS51843">
    <property type="entry name" value="NR_LBD"/>
    <property type="match status" value="1"/>
</dbReference>
<name>A0A7R9BGU2_9CRUS</name>
<evidence type="ECO:0000256" key="4">
    <source>
        <dbReference type="ARBA" id="ARBA00022833"/>
    </source>
</evidence>
<dbReference type="PANTHER" id="PTHR24082">
    <property type="entry name" value="NUCLEAR HORMONE RECEPTOR"/>
    <property type="match status" value="1"/>
</dbReference>
<keyword evidence="14" id="KW-1185">Reference proteome</keyword>
<feature type="region of interest" description="Disordered" evidence="10">
    <location>
        <begin position="862"/>
        <end position="881"/>
    </location>
</feature>
<accession>A0A7R9BGU2</accession>
<feature type="region of interest" description="Disordered" evidence="10">
    <location>
        <begin position="676"/>
        <end position="701"/>
    </location>
</feature>
<sequence length="1091" mass="118845">MSVPKYEEKKAELRVIAFYPSLKPRNILKLKREVFIVAVPQRKKTRSIDNRDLKLSDKMIVTQGDGKVGWSECLSTDAKSPAEIFNIDPNLNWSFHTSTENIKLPFVDDPDDEHDNGLSYVADDCDCRCDSQDRESSSTSRSSPEGECLEGSVDEKVCAVSLLEKEIRVAVDATEPNQQCECPSVDLDPPAKTSDEQHSFGGRKPPVAQEGFFRRSIQQKIQYRPCTKNQQCSILRINRNRCQYCRLKKCIAVGMSRDETQDNIEREFVWSFLAVRFGRVPKREKAKILAAMQSVAWKSQEKAIDAALAADDSSLMSTVTGAHRDTCPFTQDRLPTFLMRAHEQAHLHPNTSAPNGQMRFSPAIRGVVEFAKRLPGFSMLVQEDQVTLLKAGVFEVLLLRLAGLFDSQTNTMVSLNGMVVKRESFGGPGPNGGVFGNARFLMDSMFDFADRLNTLQLSDAELALFSAIVILSPDRPGLRNPELVDRICSKMTSLLKQSLRQRRKIPNFASNNGEKCESEHISEEEALQMYDDLVKKIPDLRTLNTLHSEKLLAFKMTEQQQQQCQTDAEPETDVDMKSGIPESYSRGGCPNEGNDLAEPPMRGKGWEQFEHQGLSSNSSTSSGHCSGSSGCASPRSPHSLISEEGVKSPVGSLCSNESAYSGDCHSVLTMSSGISRLSCPRTSESGHLPPQQTQQHDPRGILPQCHGMTAALGMCMNGEAQAPSSTIAHAENVETMLYVPRKLDSPTDSGIESGCEAARLGGKLSPSRPASACNSPQCGGRVSQEELSAGGESSPEDMPVLKRALQAPPLITTNLLMDEAYRPHKKFRAMRREQEGDATSSTSSSSPGPSAIKMDLLRSALTPEHGSSEDQHSAPGHQQRLPSTLARSLMEAPKMTAEQMKQTDMLASLIMRGDMPQPYRPSYGARPSTSKAEHESAADSGGYRHSQFHASGSSGGSRTMSALTSCLTASTPIGSPQASTSHAYGYHPPSPIQPPIHVHPRLVGGNSGSHPPSPSPDSPSDSSAALHPSGCWKTAAPMERTSRCLPIDVDPNPDFLAEEAPDAVAPLNLSKKILAIPVHAPALAIRAKMEV</sequence>
<evidence type="ECO:0000256" key="6">
    <source>
        <dbReference type="ARBA" id="ARBA00023125"/>
    </source>
</evidence>
<feature type="compositionally biased region" description="Polar residues" evidence="10">
    <location>
        <begin position="948"/>
        <end position="960"/>
    </location>
</feature>
<dbReference type="OrthoDB" id="7634782at2759"/>
<evidence type="ECO:0000256" key="5">
    <source>
        <dbReference type="ARBA" id="ARBA00023015"/>
    </source>
</evidence>
<keyword evidence="9" id="KW-0539">Nucleus</keyword>
<keyword evidence="2" id="KW-0479">Metal-binding</keyword>
<dbReference type="InterPro" id="IPR000536">
    <property type="entry name" value="Nucl_hrmn_rcpt_lig-bd"/>
</dbReference>
<dbReference type="PROSITE" id="PS51030">
    <property type="entry name" value="NUCLEAR_REC_DBD_2"/>
    <property type="match status" value="1"/>
</dbReference>
<keyword evidence="7" id="KW-0804">Transcription</keyword>
<dbReference type="AlphaFoldDB" id="A0A7R9BGU2"/>
<feature type="domain" description="NR LBD" evidence="12">
    <location>
        <begin position="311"/>
        <end position="573"/>
    </location>
</feature>
<comment type="similarity">
    <text evidence="1">Belongs to the nuclear hormone receptor family. NR1 subfamily.</text>
</comment>
<dbReference type="GO" id="GO:0009755">
    <property type="term" value="P:hormone-mediated signaling pathway"/>
    <property type="evidence" value="ECO:0007669"/>
    <property type="project" value="TreeGrafter"/>
</dbReference>
<keyword evidence="3" id="KW-0863">Zinc-finger</keyword>
<dbReference type="GO" id="GO:0000978">
    <property type="term" value="F:RNA polymerase II cis-regulatory region sequence-specific DNA binding"/>
    <property type="evidence" value="ECO:0007669"/>
    <property type="project" value="TreeGrafter"/>
</dbReference>
<dbReference type="Pfam" id="PF00105">
    <property type="entry name" value="zf-C4"/>
    <property type="match status" value="1"/>
</dbReference>
<dbReference type="GO" id="GO:0030154">
    <property type="term" value="P:cell differentiation"/>
    <property type="evidence" value="ECO:0007669"/>
    <property type="project" value="TreeGrafter"/>
</dbReference>
<feature type="region of interest" description="Disordered" evidence="10">
    <location>
        <begin position="762"/>
        <end position="797"/>
    </location>
</feature>
<evidence type="ECO:0000259" key="11">
    <source>
        <dbReference type="PROSITE" id="PS51030"/>
    </source>
</evidence>
<organism evidence="13">
    <name type="scientific">Notodromas monacha</name>
    <dbReference type="NCBI Taxonomy" id="399045"/>
    <lineage>
        <taxon>Eukaryota</taxon>
        <taxon>Metazoa</taxon>
        <taxon>Ecdysozoa</taxon>
        <taxon>Arthropoda</taxon>
        <taxon>Crustacea</taxon>
        <taxon>Oligostraca</taxon>
        <taxon>Ostracoda</taxon>
        <taxon>Podocopa</taxon>
        <taxon>Podocopida</taxon>
        <taxon>Cypridocopina</taxon>
        <taxon>Cypridoidea</taxon>
        <taxon>Cyprididae</taxon>
        <taxon>Notodromas</taxon>
    </lineage>
</organism>
<dbReference type="InterPro" id="IPR001628">
    <property type="entry name" value="Znf_hrmn_rcpt"/>
</dbReference>
<feature type="compositionally biased region" description="Low complexity" evidence="10">
    <location>
        <begin position="1018"/>
        <end position="1029"/>
    </location>
</feature>
<keyword evidence="5" id="KW-0805">Transcription regulation</keyword>
<evidence type="ECO:0000256" key="7">
    <source>
        <dbReference type="ARBA" id="ARBA00023163"/>
    </source>
</evidence>
<dbReference type="Proteomes" id="UP000678499">
    <property type="component" value="Unassembled WGS sequence"/>
</dbReference>
<evidence type="ECO:0000256" key="9">
    <source>
        <dbReference type="ARBA" id="ARBA00023242"/>
    </source>
</evidence>
<dbReference type="SUPFAM" id="SSF57716">
    <property type="entry name" value="Glucocorticoid receptor-like (DNA-binding domain)"/>
    <property type="match status" value="1"/>
</dbReference>
<feature type="compositionally biased region" description="Polar residues" evidence="10">
    <location>
        <begin position="973"/>
        <end position="982"/>
    </location>
</feature>
<evidence type="ECO:0000256" key="1">
    <source>
        <dbReference type="ARBA" id="ARBA00008092"/>
    </source>
</evidence>
<feature type="region of interest" description="Disordered" evidence="10">
    <location>
        <begin position="914"/>
        <end position="960"/>
    </location>
</feature>
<dbReference type="EMBL" id="CAJPEX010000133">
    <property type="protein sequence ID" value="CAG0913615.1"/>
    <property type="molecule type" value="Genomic_DNA"/>
</dbReference>
<dbReference type="SMART" id="SM00399">
    <property type="entry name" value="ZnF_C4"/>
    <property type="match status" value="1"/>
</dbReference>
<evidence type="ECO:0000259" key="12">
    <source>
        <dbReference type="PROSITE" id="PS51843"/>
    </source>
</evidence>
<dbReference type="GO" id="GO:0008270">
    <property type="term" value="F:zinc ion binding"/>
    <property type="evidence" value="ECO:0007669"/>
    <property type="project" value="UniProtKB-KW"/>
</dbReference>
<feature type="compositionally biased region" description="Low complexity" evidence="10">
    <location>
        <begin position="613"/>
        <end position="633"/>
    </location>
</feature>
<dbReference type="GO" id="GO:0004879">
    <property type="term" value="F:nuclear receptor activity"/>
    <property type="evidence" value="ECO:0007669"/>
    <property type="project" value="InterPro"/>
</dbReference>
<evidence type="ECO:0000256" key="2">
    <source>
        <dbReference type="ARBA" id="ARBA00022723"/>
    </source>
</evidence>
<dbReference type="GO" id="GO:0045944">
    <property type="term" value="P:positive regulation of transcription by RNA polymerase II"/>
    <property type="evidence" value="ECO:0007669"/>
    <property type="project" value="TreeGrafter"/>
</dbReference>
<dbReference type="PANTHER" id="PTHR24082:SF473">
    <property type="entry name" value="ECDYSONE-INDUCED PROTEIN 75B, ISOFORM B"/>
    <property type="match status" value="1"/>
</dbReference>
<feature type="region of interest" description="Disordered" evidence="10">
    <location>
        <begin position="973"/>
        <end position="1030"/>
    </location>
</feature>
<dbReference type="InterPro" id="IPR001728">
    <property type="entry name" value="ThyrH_rcpt"/>
</dbReference>
<evidence type="ECO:0000256" key="8">
    <source>
        <dbReference type="ARBA" id="ARBA00023170"/>
    </source>
</evidence>
<dbReference type="SUPFAM" id="SSF48508">
    <property type="entry name" value="Nuclear receptor ligand-binding domain"/>
    <property type="match status" value="1"/>
</dbReference>
<keyword evidence="8" id="KW-0675">Receptor</keyword>
<evidence type="ECO:0000256" key="10">
    <source>
        <dbReference type="SAM" id="MobiDB-lite"/>
    </source>
</evidence>
<keyword evidence="6" id="KW-0238">DNA-binding</keyword>
<dbReference type="GO" id="GO:0000122">
    <property type="term" value="P:negative regulation of transcription by RNA polymerase II"/>
    <property type="evidence" value="ECO:0007669"/>
    <property type="project" value="TreeGrafter"/>
</dbReference>
<dbReference type="PRINTS" id="PR00546">
    <property type="entry name" value="THYROIDHORMR"/>
</dbReference>
<dbReference type="InterPro" id="IPR013088">
    <property type="entry name" value="Znf_NHR/GATA"/>
</dbReference>
<protein>
    <submittedName>
        <fullName evidence="13">Uncharacterized protein</fullName>
    </submittedName>
</protein>
<dbReference type="Gene3D" id="3.30.50.10">
    <property type="entry name" value="Erythroid Transcription Factor GATA-1, subunit A"/>
    <property type="match status" value="1"/>
</dbReference>
<dbReference type="PRINTS" id="PR00398">
    <property type="entry name" value="STRDHORMONER"/>
</dbReference>
<feature type="domain" description="Nuclear receptor" evidence="11">
    <location>
        <begin position="177"/>
        <end position="262"/>
    </location>
</feature>
<gene>
    <name evidence="13" type="ORF">NMOB1V02_LOCUS1347</name>
</gene>
<evidence type="ECO:0000256" key="3">
    <source>
        <dbReference type="ARBA" id="ARBA00022771"/>
    </source>
</evidence>
<dbReference type="InterPro" id="IPR001723">
    <property type="entry name" value="Nuclear_hrmn_rcpt"/>
</dbReference>
<feature type="compositionally biased region" description="Polar residues" evidence="10">
    <location>
        <begin position="676"/>
        <end position="695"/>
    </location>
</feature>
<evidence type="ECO:0000313" key="13">
    <source>
        <dbReference type="EMBL" id="CAD7273463.1"/>
    </source>
</evidence>
<feature type="region of interest" description="Disordered" evidence="10">
    <location>
        <begin position="561"/>
        <end position="643"/>
    </location>
</feature>
<dbReference type="Pfam" id="PF00104">
    <property type="entry name" value="Hormone_recep"/>
    <property type="match status" value="1"/>
</dbReference>
<reference evidence="13" key="1">
    <citation type="submission" date="2020-11" db="EMBL/GenBank/DDBJ databases">
        <authorList>
            <person name="Tran Van P."/>
        </authorList>
    </citation>
    <scope>NUCLEOTIDE SEQUENCE</scope>
</reference>
<dbReference type="EMBL" id="OA882170">
    <property type="protein sequence ID" value="CAD7273463.1"/>
    <property type="molecule type" value="Genomic_DNA"/>
</dbReference>
<dbReference type="InterPro" id="IPR035500">
    <property type="entry name" value="NHR-like_dom_sf"/>
</dbReference>
<proteinExistence type="inferred from homology"/>
<evidence type="ECO:0000313" key="14">
    <source>
        <dbReference type="Proteomes" id="UP000678499"/>
    </source>
</evidence>
<feature type="compositionally biased region" description="Low complexity" evidence="10">
    <location>
        <begin position="839"/>
        <end position="850"/>
    </location>
</feature>
<dbReference type="SMART" id="SM00430">
    <property type="entry name" value="HOLI"/>
    <property type="match status" value="1"/>
</dbReference>
<feature type="region of interest" description="Disordered" evidence="10">
    <location>
        <begin position="830"/>
        <end position="851"/>
    </location>
</feature>
<keyword evidence="4" id="KW-0862">Zinc</keyword>
<dbReference type="InterPro" id="IPR050234">
    <property type="entry name" value="Nuclear_hormone_rcpt_NR1"/>
</dbReference>